<organism evidence="1 2">
    <name type="scientific">Nocardiopsis alba (strain ATCC BAA-2165 / BE74)</name>
    <dbReference type="NCBI Taxonomy" id="1205910"/>
    <lineage>
        <taxon>Bacteria</taxon>
        <taxon>Bacillati</taxon>
        <taxon>Actinomycetota</taxon>
        <taxon>Actinomycetes</taxon>
        <taxon>Streptosporangiales</taxon>
        <taxon>Nocardiopsidaceae</taxon>
        <taxon>Nocardiopsis</taxon>
    </lineage>
</organism>
<dbReference type="EMBL" id="CP003788">
    <property type="protein sequence ID" value="AFR06070.1"/>
    <property type="molecule type" value="Genomic_DNA"/>
</dbReference>
<proteinExistence type="predicted"/>
<protein>
    <submittedName>
        <fullName evidence="1">Uncharacterized protein</fullName>
    </submittedName>
</protein>
<accession>J7L3V7</accession>
<reference evidence="1 2" key="1">
    <citation type="journal article" date="2012" name="J. Bacteriol.">
        <title>Whole-Genome Sequence of Nocardiopsis alba Strain ATCC BAA-2165, Associated with Honeybees.</title>
        <authorList>
            <person name="Qiao J."/>
            <person name="Chen L."/>
            <person name="Li Y."/>
            <person name="Wang J."/>
            <person name="Zhang W."/>
            <person name="Chen S."/>
        </authorList>
    </citation>
    <scope>NUCLEOTIDE SEQUENCE [LARGE SCALE GENOMIC DNA]</scope>
    <source>
        <strain evidence="2">ATCC BAA-2165 / BE74</strain>
    </source>
</reference>
<sequence length="93" mass="10207">MPLAHGRSEAERFCGAHLGPRGVHTLYRVFGEAGNIAAVGRFASARNGHLLGGEETDFVDIFTLAENGLILGQRRFLSPTYPHGRRFDETSPR</sequence>
<evidence type="ECO:0000313" key="2">
    <source>
        <dbReference type="Proteomes" id="UP000003779"/>
    </source>
</evidence>
<name>J7L3V7_NOCAA</name>
<evidence type="ECO:0000313" key="1">
    <source>
        <dbReference type="EMBL" id="AFR06070.1"/>
    </source>
</evidence>
<dbReference type="AlphaFoldDB" id="J7L3V7"/>
<gene>
    <name evidence="1" type="ordered locus">B005_1652</name>
</gene>
<dbReference type="HOGENOM" id="CLU_2396678_0_0_11"/>
<dbReference type="STRING" id="1205910.B005_1652"/>
<dbReference type="Proteomes" id="UP000003779">
    <property type="component" value="Chromosome"/>
</dbReference>
<dbReference type="KEGG" id="nal:B005_1652"/>
<reference evidence="2" key="2">
    <citation type="submission" date="2012-08" db="EMBL/GenBank/DDBJ databases">
        <title>Whole-genome sequence of Nocardiopsis alba strain ATCC BAA-2165 associated with honeybees.</title>
        <authorList>
            <person name="Qiao J."/>
            <person name="Chen L."/>
            <person name="Li Y."/>
            <person name="Wang J."/>
            <person name="Zhang W."/>
            <person name="Chen S."/>
        </authorList>
    </citation>
    <scope>NUCLEOTIDE SEQUENCE [LARGE SCALE GENOMIC DNA]</scope>
    <source>
        <strain evidence="2">ATCC BAA-2165 / BE74</strain>
    </source>
</reference>
<dbReference type="PATRIC" id="fig|1205910.3.peg.1566"/>